<keyword evidence="2" id="KW-1185">Reference proteome</keyword>
<protein>
    <submittedName>
        <fullName evidence="1">Uncharacterized protein</fullName>
    </submittedName>
</protein>
<organism evidence="1 2">
    <name type="scientific">Riemerella columbipharyngis</name>
    <dbReference type="NCBI Taxonomy" id="1071918"/>
    <lineage>
        <taxon>Bacteria</taxon>
        <taxon>Pseudomonadati</taxon>
        <taxon>Bacteroidota</taxon>
        <taxon>Flavobacteriia</taxon>
        <taxon>Flavobacteriales</taxon>
        <taxon>Weeksellaceae</taxon>
        <taxon>Riemerella</taxon>
    </lineage>
</organism>
<sequence>MRVTKLILEKILSDNEFSIELAKELGIQQQSVLGLARRNSQKLTLYQAVNFYIEKGFSKEEIFEPEKKH</sequence>
<dbReference type="AlphaFoldDB" id="A0A1G6ZDL9"/>
<gene>
    <name evidence="1" type="ORF">SAMN05421544_10249</name>
</gene>
<name>A0A1G6ZDL9_9FLAO</name>
<accession>A0A1G6ZDL9</accession>
<dbReference type="STRING" id="1071918.SAMN05421544_10249"/>
<dbReference type="Proteomes" id="UP000198517">
    <property type="component" value="Unassembled WGS sequence"/>
</dbReference>
<dbReference type="OrthoDB" id="1151243at2"/>
<dbReference type="RefSeq" id="WP_092735922.1">
    <property type="nucleotide sequence ID" value="NZ_FNAS01000002.1"/>
</dbReference>
<evidence type="ECO:0000313" key="1">
    <source>
        <dbReference type="EMBL" id="SDE00718.1"/>
    </source>
</evidence>
<evidence type="ECO:0000313" key="2">
    <source>
        <dbReference type="Proteomes" id="UP000198517"/>
    </source>
</evidence>
<dbReference type="EMBL" id="FNAS01000002">
    <property type="protein sequence ID" value="SDE00718.1"/>
    <property type="molecule type" value="Genomic_DNA"/>
</dbReference>
<reference evidence="1 2" key="1">
    <citation type="submission" date="2016-10" db="EMBL/GenBank/DDBJ databases">
        <authorList>
            <person name="de Groot N.N."/>
        </authorList>
    </citation>
    <scope>NUCLEOTIDE SEQUENCE [LARGE SCALE GENOMIC DNA]</scope>
    <source>
        <strain evidence="1 2">DSM 24015</strain>
    </source>
</reference>
<proteinExistence type="predicted"/>